<feature type="domain" description="Thioredoxin" evidence="4">
    <location>
        <begin position="11"/>
        <end position="159"/>
    </location>
</feature>
<dbReference type="PROSITE" id="PS51352">
    <property type="entry name" value="THIOREDOXIN_2"/>
    <property type="match status" value="1"/>
</dbReference>
<feature type="signal peptide" evidence="3">
    <location>
        <begin position="1"/>
        <end position="19"/>
    </location>
</feature>
<keyword evidence="3" id="KW-0732">Signal</keyword>
<evidence type="ECO:0000259" key="4">
    <source>
        <dbReference type="PROSITE" id="PS51352"/>
    </source>
</evidence>
<evidence type="ECO:0000256" key="3">
    <source>
        <dbReference type="SAM" id="SignalP"/>
    </source>
</evidence>
<dbReference type="RefSeq" id="WP_215760249.1">
    <property type="nucleotide sequence ID" value="NZ_JAHKBE010000035.1"/>
</dbReference>
<dbReference type="InterPro" id="IPR013766">
    <property type="entry name" value="Thioredoxin_domain"/>
</dbReference>
<proteinExistence type="inferred from homology"/>
<keyword evidence="2" id="KW-0560">Oxidoreductase</keyword>
<keyword evidence="6" id="KW-1185">Reference proteome</keyword>
<evidence type="ECO:0000256" key="1">
    <source>
        <dbReference type="ARBA" id="ARBA00007118"/>
    </source>
</evidence>
<evidence type="ECO:0000313" key="5">
    <source>
        <dbReference type="EMBL" id="MEQ2487118.1"/>
    </source>
</evidence>
<evidence type="ECO:0000256" key="2">
    <source>
        <dbReference type="ARBA" id="ARBA00023002"/>
    </source>
</evidence>
<evidence type="ECO:0000313" key="6">
    <source>
        <dbReference type="Proteomes" id="UP001487296"/>
    </source>
</evidence>
<dbReference type="InterPro" id="IPR029479">
    <property type="entry name" value="Nitroreductase"/>
</dbReference>
<dbReference type="InterPro" id="IPR000415">
    <property type="entry name" value="Nitroreductase-like"/>
</dbReference>
<organism evidence="5 6">
    <name type="scientific">Hallella faecis</name>
    <dbReference type="NCBI Taxonomy" id="2841596"/>
    <lineage>
        <taxon>Bacteria</taxon>
        <taxon>Pseudomonadati</taxon>
        <taxon>Bacteroidota</taxon>
        <taxon>Bacteroidia</taxon>
        <taxon>Bacteroidales</taxon>
        <taxon>Prevotellaceae</taxon>
        <taxon>Hallella</taxon>
    </lineage>
</organism>
<dbReference type="Proteomes" id="UP001487296">
    <property type="component" value="Unassembled WGS sequence"/>
</dbReference>
<feature type="chain" id="PRO_5046986228" evidence="3">
    <location>
        <begin position="20"/>
        <end position="342"/>
    </location>
</feature>
<comment type="similarity">
    <text evidence="1">Belongs to the nitroreductase family.</text>
</comment>
<comment type="caution">
    <text evidence="5">The sequence shown here is derived from an EMBL/GenBank/DDBJ whole genome shotgun (WGS) entry which is preliminary data.</text>
</comment>
<dbReference type="SUPFAM" id="SSF55469">
    <property type="entry name" value="FMN-dependent nitroreductase-like"/>
    <property type="match status" value="1"/>
</dbReference>
<dbReference type="InterPro" id="IPR036249">
    <property type="entry name" value="Thioredoxin-like_sf"/>
</dbReference>
<dbReference type="SUPFAM" id="SSF52833">
    <property type="entry name" value="Thioredoxin-like"/>
    <property type="match status" value="1"/>
</dbReference>
<reference evidence="5 6" key="1">
    <citation type="submission" date="2024-04" db="EMBL/GenBank/DDBJ databases">
        <title>Human intestinal bacterial collection.</title>
        <authorList>
            <person name="Pauvert C."/>
            <person name="Hitch T.C.A."/>
            <person name="Clavel T."/>
        </authorList>
    </citation>
    <scope>NUCLEOTIDE SEQUENCE [LARGE SCALE GENOMIC DNA]</scope>
    <source>
        <strain evidence="5 6">CLA-AA-H145</strain>
    </source>
</reference>
<dbReference type="EMBL" id="JBBNFP010000032">
    <property type="protein sequence ID" value="MEQ2487118.1"/>
    <property type="molecule type" value="Genomic_DNA"/>
</dbReference>
<gene>
    <name evidence="5" type="ORF">AAAT34_08635</name>
</gene>
<dbReference type="Gene3D" id="3.40.30.10">
    <property type="entry name" value="Glutaredoxin"/>
    <property type="match status" value="1"/>
</dbReference>
<accession>A0ABV1FRR0</accession>
<dbReference type="Gene3D" id="3.40.109.10">
    <property type="entry name" value="NADH Oxidase"/>
    <property type="match status" value="1"/>
</dbReference>
<dbReference type="Pfam" id="PF00881">
    <property type="entry name" value="Nitroreductase"/>
    <property type="match status" value="1"/>
</dbReference>
<sequence>MRKIALSLLFALVALTASAQSALKRVYNEAIDPMAQIDSALAAVRAEGKGRLVVCQVGGNWCPWCLRFADFMERDAEIAQLVANNFAYIHVNYNPRSKAAQQSEALMKRLGSPQRFGFPVFVVLDQAGNVLHIQDSSFLEEDKGYSKEKTLRFFKAWAPQAVAPSNNVMRTIEARRSVRRYLDRPVEHAKLEQVARAGILAPSGMNLQPWQVRVVENREWIDGVTDLFKKANPDQVKRDAHFKNMFRNAPNIICVATPDGQPSVDAGLMGENMMLAAQSLGLGTCCLGGPVRFLNTTDACKPYLDKLQLPEGYSICYILAVGYPDESPEAKPRDMGKLQFVK</sequence>
<dbReference type="PANTHER" id="PTHR43673">
    <property type="entry name" value="NAD(P)H NITROREDUCTASE YDGI-RELATED"/>
    <property type="match status" value="1"/>
</dbReference>
<name>A0ABV1FRR0_9BACT</name>
<dbReference type="Pfam" id="PF13899">
    <property type="entry name" value="Thioredoxin_7"/>
    <property type="match status" value="1"/>
</dbReference>
<dbReference type="PANTHER" id="PTHR43673:SF10">
    <property type="entry name" value="NADH DEHYDROGENASE_NAD(P)H NITROREDUCTASE XCC3605-RELATED"/>
    <property type="match status" value="1"/>
</dbReference>
<protein>
    <submittedName>
        <fullName evidence="5">Nitroreductase family protein</fullName>
    </submittedName>
</protein>